<keyword evidence="3" id="KW-0808">Transferase</keyword>
<evidence type="ECO:0000256" key="6">
    <source>
        <dbReference type="ARBA" id="ARBA00023136"/>
    </source>
</evidence>
<dbReference type="PANTHER" id="PTHR43867:SF2">
    <property type="entry name" value="CELLULOSE SYNTHASE CATALYTIC SUBUNIT A [UDP-FORMING]"/>
    <property type="match status" value="1"/>
</dbReference>
<dbReference type="InterPro" id="IPR001173">
    <property type="entry name" value="Glyco_trans_2-like"/>
</dbReference>
<dbReference type="RefSeq" id="WP_238330530.1">
    <property type="nucleotide sequence ID" value="NZ_JBHMAX010000033.1"/>
</dbReference>
<keyword evidence="6 7" id="KW-0472">Membrane</keyword>
<feature type="transmembrane region" description="Helical" evidence="7">
    <location>
        <begin position="507"/>
        <end position="529"/>
    </location>
</feature>
<evidence type="ECO:0000259" key="8">
    <source>
        <dbReference type="Pfam" id="PF00535"/>
    </source>
</evidence>
<dbReference type="Gene3D" id="3.90.550.10">
    <property type="entry name" value="Spore Coat Polysaccharide Biosynthesis Protein SpsA, Chain A"/>
    <property type="match status" value="2"/>
</dbReference>
<name>A0ABV5V6D2_9MICO</name>
<accession>A0ABV5V6D2</accession>
<dbReference type="InterPro" id="IPR029044">
    <property type="entry name" value="Nucleotide-diphossugar_trans"/>
</dbReference>
<feature type="domain" description="Glycosyltransferase 2-like" evidence="9">
    <location>
        <begin position="395"/>
        <end position="521"/>
    </location>
</feature>
<feature type="transmembrane region" description="Helical" evidence="7">
    <location>
        <begin position="586"/>
        <end position="605"/>
    </location>
</feature>
<keyword evidence="11" id="KW-1185">Reference proteome</keyword>
<feature type="transmembrane region" description="Helical" evidence="7">
    <location>
        <begin position="474"/>
        <end position="495"/>
    </location>
</feature>
<keyword evidence="4 7" id="KW-0812">Transmembrane</keyword>
<evidence type="ECO:0000313" key="11">
    <source>
        <dbReference type="Proteomes" id="UP001589613"/>
    </source>
</evidence>
<organism evidence="10 11">
    <name type="scientific">Ornithinimicrobium kibberense</name>
    <dbReference type="NCBI Taxonomy" id="282060"/>
    <lineage>
        <taxon>Bacteria</taxon>
        <taxon>Bacillati</taxon>
        <taxon>Actinomycetota</taxon>
        <taxon>Actinomycetes</taxon>
        <taxon>Micrococcales</taxon>
        <taxon>Ornithinimicrobiaceae</taxon>
        <taxon>Ornithinimicrobium</taxon>
    </lineage>
</organism>
<evidence type="ECO:0000256" key="2">
    <source>
        <dbReference type="ARBA" id="ARBA00022676"/>
    </source>
</evidence>
<sequence>MPLWVVRTLTVLTLVSGTIYLFWRWTDSINWAAWWIGVPLVVAETYTLIDVALFGLTVSRARPRGEPPAAPSGLSVDVFITTYDEPPSMVRATAEAARAITYPHRTWILDDGERTEVEALAAELGVGYLTRGEEWVGRPRHAKAGNVNNALAQTDGEIILILDADQVPAPHILDRTLGWFTDDRVALVQTPQFFTNVPAADPLGSQAPLFYGPIQQGKDGWDAAFFCGSNALLRREALMEEGLLGYVRDTEYAMERSLSASRTVLRQARRRPGAKHPVAARLIEEVDRAVAEARRQFDAGTPMADVSLMLQRHVDSVLVDAHGEGWSLTRSDETFVQELQDSLAHGFDTDDVDEAMDRATHHEWTPEGALEMVHQLVRAISVERGHEAHPVMPLATDSVTEDMATSMRLHALGWSSVYHHEILAHGLAPTDLESMLKQRLRWAQGTVQVALRDNPLTQRGLSIGQKFMYLSTMWSYLSGFAAVVFLAAPVIYLLLGILPVDGLTPDFFVRFVPFLVLSQLLFVAAGWGIPTLRGQQYNMALFPVWIRACSTAAKNVWFGRPLSFVVTRKTTTATTPPAWTLVRPQLIAMVLLVVATTVALVRWAGGVGDPVGIGVNLVWVVYDLAMLGVLIPALGYRGHAPESAPVPAGPRSSVDA</sequence>
<feature type="transmembrane region" description="Helical" evidence="7">
    <location>
        <begin position="33"/>
        <end position="56"/>
    </location>
</feature>
<dbReference type="SUPFAM" id="SSF53448">
    <property type="entry name" value="Nucleotide-diphospho-sugar transferases"/>
    <property type="match status" value="2"/>
</dbReference>
<reference evidence="10 11" key="1">
    <citation type="submission" date="2024-09" db="EMBL/GenBank/DDBJ databases">
        <authorList>
            <person name="Sun Q."/>
            <person name="Mori K."/>
        </authorList>
    </citation>
    <scope>NUCLEOTIDE SEQUENCE [LARGE SCALE GENOMIC DNA]</scope>
    <source>
        <strain evidence="10 11">JCM 12763</strain>
    </source>
</reference>
<comment type="subcellular location">
    <subcellularLocation>
        <location evidence="1">Membrane</location>
        <topology evidence="1">Multi-pass membrane protein</topology>
    </subcellularLocation>
</comment>
<evidence type="ECO:0000313" key="10">
    <source>
        <dbReference type="EMBL" id="MFB9733381.1"/>
    </source>
</evidence>
<dbReference type="CDD" id="cd06421">
    <property type="entry name" value="CESA_CelA_like"/>
    <property type="match status" value="1"/>
</dbReference>
<keyword evidence="5 7" id="KW-1133">Transmembrane helix</keyword>
<dbReference type="InterPro" id="IPR050321">
    <property type="entry name" value="Glycosyltr_2/OpgH_subfam"/>
</dbReference>
<keyword evidence="2" id="KW-0328">Glycosyltransferase</keyword>
<feature type="domain" description="Glycosyltransferase 2-like" evidence="8">
    <location>
        <begin position="78"/>
        <end position="240"/>
    </location>
</feature>
<proteinExistence type="predicted"/>
<gene>
    <name evidence="10" type="ORF">ACFFN0_15135</name>
</gene>
<evidence type="ECO:0000256" key="3">
    <source>
        <dbReference type="ARBA" id="ARBA00022679"/>
    </source>
</evidence>
<evidence type="ECO:0000259" key="9">
    <source>
        <dbReference type="Pfam" id="PF13632"/>
    </source>
</evidence>
<dbReference type="PANTHER" id="PTHR43867">
    <property type="entry name" value="CELLULOSE SYNTHASE CATALYTIC SUBUNIT A [UDP-FORMING]"/>
    <property type="match status" value="1"/>
</dbReference>
<comment type="caution">
    <text evidence="10">The sequence shown here is derived from an EMBL/GenBank/DDBJ whole genome shotgun (WGS) entry which is preliminary data.</text>
</comment>
<dbReference type="Proteomes" id="UP001589613">
    <property type="component" value="Unassembled WGS sequence"/>
</dbReference>
<dbReference type="Pfam" id="PF00535">
    <property type="entry name" value="Glycos_transf_2"/>
    <property type="match status" value="1"/>
</dbReference>
<dbReference type="Pfam" id="PF13632">
    <property type="entry name" value="Glyco_trans_2_3"/>
    <property type="match status" value="1"/>
</dbReference>
<protein>
    <submittedName>
        <fullName evidence="10">Glycosyltransferase family 2 protein</fullName>
    </submittedName>
</protein>
<evidence type="ECO:0000256" key="1">
    <source>
        <dbReference type="ARBA" id="ARBA00004141"/>
    </source>
</evidence>
<dbReference type="EMBL" id="JBHMAX010000033">
    <property type="protein sequence ID" value="MFB9733381.1"/>
    <property type="molecule type" value="Genomic_DNA"/>
</dbReference>
<evidence type="ECO:0000256" key="7">
    <source>
        <dbReference type="SAM" id="Phobius"/>
    </source>
</evidence>
<evidence type="ECO:0000256" key="5">
    <source>
        <dbReference type="ARBA" id="ARBA00022989"/>
    </source>
</evidence>
<evidence type="ECO:0000256" key="4">
    <source>
        <dbReference type="ARBA" id="ARBA00022692"/>
    </source>
</evidence>
<feature type="transmembrane region" description="Helical" evidence="7">
    <location>
        <begin position="617"/>
        <end position="636"/>
    </location>
</feature>